<evidence type="ECO:0000313" key="3">
    <source>
        <dbReference type="Proteomes" id="UP000199417"/>
    </source>
</evidence>
<gene>
    <name evidence="2" type="ORF">SAMN05444580_10631</name>
</gene>
<sequence>MFESAIATALTLAALAAAPLAMSTATASATTTMPFQIPRVWGINIYGLCEPACVDYPVAVVGETDGVVTFPAPRPFAVPGAYAVHWKNISTGAAGTSAIDTFHPAVARTGPGVVTATVTTGDSLEYLSARGIFLVP</sequence>
<reference evidence="2 3" key="1">
    <citation type="submission" date="2016-10" db="EMBL/GenBank/DDBJ databases">
        <authorList>
            <person name="de Groot N.N."/>
        </authorList>
    </citation>
    <scope>NUCLEOTIDE SEQUENCE [LARGE SCALE GENOMIC DNA]</scope>
    <source>
        <strain evidence="2 3">JCM 11308</strain>
    </source>
</reference>
<evidence type="ECO:0000256" key="1">
    <source>
        <dbReference type="SAM" id="SignalP"/>
    </source>
</evidence>
<dbReference type="RefSeq" id="WP_072845810.1">
    <property type="nucleotide sequence ID" value="NZ_FNAB01000006.1"/>
</dbReference>
<accession>A0A1G6WYS4</accession>
<keyword evidence="1" id="KW-0732">Signal</keyword>
<name>A0A1G6WYS4_9NOCA</name>
<proteinExistence type="predicted"/>
<protein>
    <submittedName>
        <fullName evidence="2">Uncharacterized protein</fullName>
    </submittedName>
</protein>
<organism evidence="2 3">
    <name type="scientific">Rhodococcus tukisamuensis</name>
    <dbReference type="NCBI Taxonomy" id="168276"/>
    <lineage>
        <taxon>Bacteria</taxon>
        <taxon>Bacillati</taxon>
        <taxon>Actinomycetota</taxon>
        <taxon>Actinomycetes</taxon>
        <taxon>Mycobacteriales</taxon>
        <taxon>Nocardiaceae</taxon>
        <taxon>Rhodococcus</taxon>
    </lineage>
</organism>
<feature type="signal peptide" evidence="1">
    <location>
        <begin position="1"/>
        <end position="29"/>
    </location>
</feature>
<dbReference type="Proteomes" id="UP000199417">
    <property type="component" value="Unassembled WGS sequence"/>
</dbReference>
<dbReference type="STRING" id="168276.SAMN05444580_10631"/>
<dbReference type="EMBL" id="FNAB01000006">
    <property type="protein sequence ID" value="SDD71062.1"/>
    <property type="molecule type" value="Genomic_DNA"/>
</dbReference>
<keyword evidence="3" id="KW-1185">Reference proteome</keyword>
<dbReference type="AlphaFoldDB" id="A0A1G6WYS4"/>
<feature type="chain" id="PRO_5039186565" evidence="1">
    <location>
        <begin position="30"/>
        <end position="136"/>
    </location>
</feature>
<evidence type="ECO:0000313" key="2">
    <source>
        <dbReference type="EMBL" id="SDD71062.1"/>
    </source>
</evidence>